<feature type="signal peptide" evidence="2">
    <location>
        <begin position="1"/>
        <end position="19"/>
    </location>
</feature>
<evidence type="ECO:0000256" key="2">
    <source>
        <dbReference type="SAM" id="SignalP"/>
    </source>
</evidence>
<evidence type="ECO:0000313" key="3">
    <source>
        <dbReference type="Proteomes" id="UP000829291"/>
    </source>
</evidence>
<reference evidence="4" key="1">
    <citation type="submission" date="2025-08" db="UniProtKB">
        <authorList>
            <consortium name="RefSeq"/>
        </authorList>
    </citation>
    <scope>IDENTIFICATION</scope>
    <source>
        <tissue evidence="4">Thorax and Abdomen</tissue>
    </source>
</reference>
<dbReference type="PANTHER" id="PTHR45011:SF1">
    <property type="entry name" value="DAP3-BINDING CELL DEATH ENHANCER 1"/>
    <property type="match status" value="1"/>
</dbReference>
<dbReference type="Pfam" id="PF08238">
    <property type="entry name" value="Sel1"/>
    <property type="match status" value="2"/>
</dbReference>
<accession>A0ABM3FU54</accession>
<proteinExistence type="predicted"/>
<dbReference type="Gene3D" id="1.25.40.10">
    <property type="entry name" value="Tetratricopeptide repeat domain"/>
    <property type="match status" value="1"/>
</dbReference>
<dbReference type="InterPro" id="IPR011990">
    <property type="entry name" value="TPR-like_helical_dom_sf"/>
</dbReference>
<dbReference type="InterPro" id="IPR052748">
    <property type="entry name" value="ISR_Activator"/>
</dbReference>
<keyword evidence="3" id="KW-1185">Reference proteome</keyword>
<protein>
    <submittedName>
        <fullName evidence="4">Uncharacterized protein LOC107216970 isoform X2</fullName>
    </submittedName>
</protein>
<name>A0ABM3FU54_NEOLC</name>
<dbReference type="PANTHER" id="PTHR45011">
    <property type="entry name" value="DAP3-BINDING CELL DEATH ENHANCER 1"/>
    <property type="match status" value="1"/>
</dbReference>
<dbReference type="RefSeq" id="XP_046591550.1">
    <property type="nucleotide sequence ID" value="XM_046735594.1"/>
</dbReference>
<sequence>MGKMSGLLALGLVVCQSLCIHRRFFGPDPEAVWRRRISQAHQVGISKLLNGLMSFEPHHILPITNCVGNGDRSEDRQESSEDSSCTSQKPYGPITIEEALQDAGDDFTRIHRIVMGEFEFQMGMKALEEKRHKEAVKHFSAGASLASSASMFNLAVCHEMGLGTSVNHKEAAKRYRAAAENGHADAMYNLGVFHAQGRGGLEVNMKMARKLFTEAAKLGQPQAQHALNLEKSTQQKVHEPEFANDSTRCLPIEKTQMHTNKSSYLPVQLVGL</sequence>
<dbReference type="Proteomes" id="UP000829291">
    <property type="component" value="Chromosome 3"/>
</dbReference>
<evidence type="ECO:0000256" key="1">
    <source>
        <dbReference type="SAM" id="MobiDB-lite"/>
    </source>
</evidence>
<feature type="chain" id="PRO_5046686654" evidence="2">
    <location>
        <begin position="20"/>
        <end position="272"/>
    </location>
</feature>
<keyword evidence="2" id="KW-0732">Signal</keyword>
<organism evidence="3 4">
    <name type="scientific">Neodiprion lecontei</name>
    <name type="common">Redheaded pine sawfly</name>
    <dbReference type="NCBI Taxonomy" id="441921"/>
    <lineage>
        <taxon>Eukaryota</taxon>
        <taxon>Metazoa</taxon>
        <taxon>Ecdysozoa</taxon>
        <taxon>Arthropoda</taxon>
        <taxon>Hexapoda</taxon>
        <taxon>Insecta</taxon>
        <taxon>Pterygota</taxon>
        <taxon>Neoptera</taxon>
        <taxon>Endopterygota</taxon>
        <taxon>Hymenoptera</taxon>
        <taxon>Tenthredinoidea</taxon>
        <taxon>Diprionidae</taxon>
        <taxon>Diprioninae</taxon>
        <taxon>Neodiprion</taxon>
    </lineage>
</organism>
<feature type="region of interest" description="Disordered" evidence="1">
    <location>
        <begin position="66"/>
        <end position="91"/>
    </location>
</feature>
<dbReference type="SMART" id="SM00671">
    <property type="entry name" value="SEL1"/>
    <property type="match status" value="2"/>
</dbReference>
<dbReference type="SUPFAM" id="SSF81901">
    <property type="entry name" value="HCP-like"/>
    <property type="match status" value="1"/>
</dbReference>
<evidence type="ECO:0000313" key="4">
    <source>
        <dbReference type="RefSeq" id="XP_046591550.1"/>
    </source>
</evidence>
<gene>
    <name evidence="4" type="primary">LOC107216970</name>
</gene>
<dbReference type="GeneID" id="107216970"/>
<dbReference type="InterPro" id="IPR006597">
    <property type="entry name" value="Sel1-like"/>
</dbReference>